<accession>A0A7C9AFV5</accession>
<dbReference type="PANTHER" id="PTHR23108">
    <property type="entry name" value="METHYLTRANSFERASE-RELATED"/>
    <property type="match status" value="1"/>
</dbReference>
<dbReference type="InterPro" id="IPR038899">
    <property type="entry name" value="METTL22"/>
</dbReference>
<dbReference type="InterPro" id="IPR029063">
    <property type="entry name" value="SAM-dependent_MTases_sf"/>
</dbReference>
<dbReference type="InterPro" id="IPR019410">
    <property type="entry name" value="Methyltransf_16"/>
</dbReference>
<dbReference type="PANTHER" id="PTHR23108:SF0">
    <property type="entry name" value="METHYLTRANSFERASE-LIKE PROTEIN 22"/>
    <property type="match status" value="1"/>
</dbReference>
<organism evidence="2">
    <name type="scientific">Opuntia streptacantha</name>
    <name type="common">Prickly pear cactus</name>
    <name type="synonym">Opuntia cardona</name>
    <dbReference type="NCBI Taxonomy" id="393608"/>
    <lineage>
        <taxon>Eukaryota</taxon>
        <taxon>Viridiplantae</taxon>
        <taxon>Streptophyta</taxon>
        <taxon>Embryophyta</taxon>
        <taxon>Tracheophyta</taxon>
        <taxon>Spermatophyta</taxon>
        <taxon>Magnoliopsida</taxon>
        <taxon>eudicotyledons</taxon>
        <taxon>Gunneridae</taxon>
        <taxon>Pentapetalae</taxon>
        <taxon>Caryophyllales</taxon>
        <taxon>Cactineae</taxon>
        <taxon>Cactaceae</taxon>
        <taxon>Opuntioideae</taxon>
        <taxon>Opuntia</taxon>
    </lineage>
</organism>
<name>A0A7C9AFV5_OPUST</name>
<dbReference type="GO" id="GO:0005634">
    <property type="term" value="C:nucleus"/>
    <property type="evidence" value="ECO:0007669"/>
    <property type="project" value="TreeGrafter"/>
</dbReference>
<reference evidence="2" key="2">
    <citation type="submission" date="2020-07" db="EMBL/GenBank/DDBJ databases">
        <authorList>
            <person name="Vera ALvarez R."/>
            <person name="Arias-Moreno D.M."/>
            <person name="Jimenez-Jacinto V."/>
            <person name="Jimenez-Bremont J.F."/>
            <person name="Swaminathan K."/>
            <person name="Moose S.P."/>
            <person name="Guerrero-Gonzalez M.L."/>
            <person name="Marino-Ramirez L."/>
            <person name="Landsman D."/>
            <person name="Rodriguez-Kessler M."/>
            <person name="Delgado-Sanchez P."/>
        </authorList>
    </citation>
    <scope>NUCLEOTIDE SEQUENCE</scope>
    <source>
        <tissue evidence="2">Cladode</tissue>
    </source>
</reference>
<dbReference type="GO" id="GO:0008276">
    <property type="term" value="F:protein methyltransferase activity"/>
    <property type="evidence" value="ECO:0007669"/>
    <property type="project" value="InterPro"/>
</dbReference>
<dbReference type="EMBL" id="GISG01226552">
    <property type="protein sequence ID" value="MBA4665193.1"/>
    <property type="molecule type" value="Transcribed_RNA"/>
</dbReference>
<dbReference type="Gene3D" id="3.40.50.150">
    <property type="entry name" value="Vaccinia Virus protein VP39"/>
    <property type="match status" value="1"/>
</dbReference>
<protein>
    <submittedName>
        <fullName evidence="2">Uncharacterized protein</fullName>
    </submittedName>
</protein>
<dbReference type="Pfam" id="PF10294">
    <property type="entry name" value="Methyltransf_16"/>
    <property type="match status" value="1"/>
</dbReference>
<reference evidence="2" key="1">
    <citation type="journal article" date="2013" name="J. Plant Res.">
        <title>Effect of fungi and light on seed germination of three Opuntia species from semiarid lands of central Mexico.</title>
        <authorList>
            <person name="Delgado-Sanchez P."/>
            <person name="Jimenez-Bremont J.F."/>
            <person name="Guerrero-Gonzalez Mde L."/>
            <person name="Flores J."/>
        </authorList>
    </citation>
    <scope>NUCLEOTIDE SEQUENCE</scope>
    <source>
        <tissue evidence="2">Cladode</tissue>
    </source>
</reference>
<feature type="region of interest" description="Disordered" evidence="1">
    <location>
        <begin position="1"/>
        <end position="24"/>
    </location>
</feature>
<dbReference type="AlphaFoldDB" id="A0A7C9AFV5"/>
<proteinExistence type="predicted"/>
<evidence type="ECO:0000313" key="2">
    <source>
        <dbReference type="EMBL" id="MBA4665193.1"/>
    </source>
</evidence>
<sequence length="149" mass="16008">MGGEDTVNPPAPDTSPLSESPLSVAEERELLEEEEVMSEVHLGCPPNFSGPFISHFTFSLPSHECDPDSSKHIVDLDEDGDLIVARRTKQSSYCGGVTIQHNIKSTIPSVGLQVWRAELVLADFVLHKTFVSSEFDGVVAVELGAGTGS</sequence>
<evidence type="ECO:0000256" key="1">
    <source>
        <dbReference type="SAM" id="MobiDB-lite"/>
    </source>
</evidence>